<gene>
    <name evidence="5" type="ORF">CHLNCDRAFT_7735</name>
</gene>
<dbReference type="PANTHER" id="PTHR23403:SF1">
    <property type="entry name" value="TREHALASE"/>
    <property type="match status" value="1"/>
</dbReference>
<feature type="non-terminal residue" evidence="5">
    <location>
        <position position="1"/>
    </location>
</feature>
<evidence type="ECO:0000313" key="5">
    <source>
        <dbReference type="EMBL" id="EFN59576.1"/>
    </source>
</evidence>
<dbReference type="InterPro" id="IPR001661">
    <property type="entry name" value="Glyco_hydro_37"/>
</dbReference>
<keyword evidence="6" id="KW-1185">Reference proteome</keyword>
<dbReference type="GeneID" id="17359059"/>
<dbReference type="SUPFAM" id="SSF48208">
    <property type="entry name" value="Six-hairpin glycosidases"/>
    <property type="match status" value="1"/>
</dbReference>
<dbReference type="FunCoup" id="E1Z1Z4">
    <property type="interactions" value="285"/>
</dbReference>
<comment type="similarity">
    <text evidence="1 4">Belongs to the glycosyl hydrolase 37 family.</text>
</comment>
<evidence type="ECO:0000256" key="4">
    <source>
        <dbReference type="RuleBase" id="RU361180"/>
    </source>
</evidence>
<dbReference type="Pfam" id="PF01204">
    <property type="entry name" value="Trehalase"/>
    <property type="match status" value="2"/>
</dbReference>
<dbReference type="STRING" id="554065.E1Z1Z4"/>
<dbReference type="OrthoDB" id="3542292at2759"/>
<dbReference type="KEGG" id="cvr:CHLNCDRAFT_7735"/>
<accession>E1Z1Z4</accession>
<dbReference type="Proteomes" id="UP000008141">
    <property type="component" value="Unassembled WGS sequence"/>
</dbReference>
<evidence type="ECO:0000313" key="6">
    <source>
        <dbReference type="Proteomes" id="UP000008141"/>
    </source>
</evidence>
<keyword evidence="2 4" id="KW-0378">Hydrolase</keyword>
<evidence type="ECO:0000256" key="3">
    <source>
        <dbReference type="ARBA" id="ARBA00023295"/>
    </source>
</evidence>
<dbReference type="PROSITE" id="PS00928">
    <property type="entry name" value="TREHALASE_2"/>
    <property type="match status" value="1"/>
</dbReference>
<organism evidence="6">
    <name type="scientific">Chlorella variabilis</name>
    <name type="common">Green alga</name>
    <dbReference type="NCBI Taxonomy" id="554065"/>
    <lineage>
        <taxon>Eukaryota</taxon>
        <taxon>Viridiplantae</taxon>
        <taxon>Chlorophyta</taxon>
        <taxon>core chlorophytes</taxon>
        <taxon>Trebouxiophyceae</taxon>
        <taxon>Chlorellales</taxon>
        <taxon>Chlorellaceae</taxon>
        <taxon>Chlorella clade</taxon>
        <taxon>Chlorella</taxon>
    </lineage>
</organism>
<evidence type="ECO:0000256" key="2">
    <source>
        <dbReference type="ARBA" id="ARBA00022801"/>
    </source>
</evidence>
<dbReference type="InterPro" id="IPR018232">
    <property type="entry name" value="Glyco_hydro_37_CS"/>
</dbReference>
<dbReference type="GO" id="GO:0004555">
    <property type="term" value="F:alpha,alpha-trehalase activity"/>
    <property type="evidence" value="ECO:0007669"/>
    <property type="project" value="UniProtKB-EC"/>
</dbReference>
<protein>
    <recommendedName>
        <fullName evidence="4">Trehalase</fullName>
        <ecNumber evidence="4">3.2.1.28</ecNumber>
    </recommendedName>
    <alternativeName>
        <fullName evidence="4">Alpha-trehalose glucohydrolase</fullName>
    </alternativeName>
</protein>
<dbReference type="OMA" id="KMAHYVV"/>
<reference evidence="5 6" key="1">
    <citation type="journal article" date="2010" name="Plant Cell">
        <title>The Chlorella variabilis NC64A genome reveals adaptation to photosymbiosis, coevolution with viruses, and cryptic sex.</title>
        <authorList>
            <person name="Blanc G."/>
            <person name="Duncan G."/>
            <person name="Agarkova I."/>
            <person name="Borodovsky M."/>
            <person name="Gurnon J."/>
            <person name="Kuo A."/>
            <person name="Lindquist E."/>
            <person name="Lucas S."/>
            <person name="Pangilinan J."/>
            <person name="Polle J."/>
            <person name="Salamov A."/>
            <person name="Terry A."/>
            <person name="Yamada T."/>
            <person name="Dunigan D.D."/>
            <person name="Grigoriev I.V."/>
            <person name="Claverie J.M."/>
            <person name="Van Etten J.L."/>
        </authorList>
    </citation>
    <scope>NUCLEOTIDE SEQUENCE [LARGE SCALE GENOMIC DNA]</scope>
    <source>
        <strain evidence="5 6">NC64A</strain>
    </source>
</reference>
<sequence>DTPLAAAPTQVAAAFAALELPGEPEKHREALQTFCRRWLLPVESDLQPAEVPQLAAGPPPAWLPLVAQPDIRRWAESLFHMWGSLCRQVAPDVAAHPDRHTLLLPPQPRPFVIPGARFREQYYWDTFWSVRGLLACGLLEMAQASLGSLAGLRGCHRGPAPASSPTLMHLLPQMVAALHAAAPDEALLLRALAAFRQEHNYWMSGAKEVALRGADGRTYRLARYHAAWDKPRPESYRQGWLAAGLPSRHAPACLLWRELATAAESGWDFSSRWLADGTSLRSCRATRVVPADLNALLYQMESNMAAFADEVGYHGLAAGLVYQAKQRLAAIRALMWDDASGQWRDLVLGAPDGADEASTDASAHPVLAASNWVPLYCGCAAAGSAQAAAAVASLRGSGLIREAGVAVSLRETGQQWDWPNAWPPITCMLVEGCQKYGGEAGAQLAAAMAQQYLETAHAGWEQSGRNFEKFDARRLGAPGGGGEYDCVDGFGWTNGVALALLQQYGW</sequence>
<dbReference type="EC" id="3.2.1.28" evidence="4"/>
<dbReference type="eggNOG" id="KOG0602">
    <property type="taxonomic scope" value="Eukaryota"/>
</dbReference>
<keyword evidence="3 4" id="KW-0326">Glycosidase</keyword>
<dbReference type="InterPro" id="IPR008928">
    <property type="entry name" value="6-hairpin_glycosidase_sf"/>
</dbReference>
<dbReference type="RefSeq" id="XP_005851678.1">
    <property type="nucleotide sequence ID" value="XM_005851616.1"/>
</dbReference>
<dbReference type="InterPro" id="IPR012341">
    <property type="entry name" value="6hp_glycosidase-like_sf"/>
</dbReference>
<proteinExistence type="inferred from homology"/>
<dbReference type="EMBL" id="GL433835">
    <property type="protein sequence ID" value="EFN59576.1"/>
    <property type="molecule type" value="Genomic_DNA"/>
</dbReference>
<dbReference type="AlphaFoldDB" id="E1Z1Z4"/>
<dbReference type="GO" id="GO:0005993">
    <property type="term" value="P:trehalose catabolic process"/>
    <property type="evidence" value="ECO:0007669"/>
    <property type="project" value="TreeGrafter"/>
</dbReference>
<name>E1Z1Z4_CHLVA</name>
<dbReference type="InParanoid" id="E1Z1Z4"/>
<dbReference type="PANTHER" id="PTHR23403">
    <property type="entry name" value="TREHALASE"/>
    <property type="match status" value="1"/>
</dbReference>
<dbReference type="Gene3D" id="1.50.10.10">
    <property type="match status" value="1"/>
</dbReference>
<feature type="non-terminal residue" evidence="5">
    <location>
        <position position="506"/>
    </location>
</feature>
<dbReference type="PRINTS" id="PR00744">
    <property type="entry name" value="GLHYDRLASE37"/>
</dbReference>
<evidence type="ECO:0000256" key="1">
    <source>
        <dbReference type="ARBA" id="ARBA00005615"/>
    </source>
</evidence>
<comment type="catalytic activity">
    <reaction evidence="4">
        <text>alpha,alpha-trehalose + H2O = alpha-D-glucose + beta-D-glucose</text>
        <dbReference type="Rhea" id="RHEA:32675"/>
        <dbReference type="ChEBI" id="CHEBI:15377"/>
        <dbReference type="ChEBI" id="CHEBI:15903"/>
        <dbReference type="ChEBI" id="CHEBI:16551"/>
        <dbReference type="ChEBI" id="CHEBI:17925"/>
        <dbReference type="EC" id="3.2.1.28"/>
    </reaction>
</comment>